<feature type="transmembrane region" description="Helical" evidence="1">
    <location>
        <begin position="137"/>
        <end position="155"/>
    </location>
</feature>
<keyword evidence="1" id="KW-0472">Membrane</keyword>
<keyword evidence="1" id="KW-1133">Transmembrane helix</keyword>
<proteinExistence type="predicted"/>
<feature type="transmembrane region" description="Helical" evidence="1">
    <location>
        <begin position="26"/>
        <end position="46"/>
    </location>
</feature>
<feature type="transmembrane region" description="Helical" evidence="1">
    <location>
        <begin position="58"/>
        <end position="82"/>
    </location>
</feature>
<dbReference type="PANTHER" id="PTHR28026">
    <property type="entry name" value="DUF962 DOMAIN PROTEIN (AFU_ORTHOLOGUE AFUA_8G05310)"/>
    <property type="match status" value="1"/>
</dbReference>
<dbReference type="PANTHER" id="PTHR28026:SF9">
    <property type="entry name" value="2-HYDROXY-PALMITIC ACID DIOXYGENASE MPO1"/>
    <property type="match status" value="1"/>
</dbReference>
<evidence type="ECO:0000256" key="1">
    <source>
        <dbReference type="SAM" id="Phobius"/>
    </source>
</evidence>
<sequence>MRLSVRPINDWLADYDSSHRHVTNKVLHWVCVPLIVVSLIGLLWALPTPALFDGISKFLNWGTFFLAASMAYYCILSIKLALGMFPFAFMTAMLVSWLDVISVSLWLTSAGIFIFAWAGQFIGHWIEGQRPSFLKDLQFLMIGPLWLVAAIYRRIKISY</sequence>
<dbReference type="GO" id="GO:0046521">
    <property type="term" value="P:sphingoid catabolic process"/>
    <property type="evidence" value="ECO:0007669"/>
    <property type="project" value="TreeGrafter"/>
</dbReference>
<evidence type="ECO:0000313" key="2">
    <source>
        <dbReference type="EMBL" id="SVA22572.1"/>
    </source>
</evidence>
<reference evidence="2" key="1">
    <citation type="submission" date="2018-05" db="EMBL/GenBank/DDBJ databases">
        <authorList>
            <person name="Lanie J.A."/>
            <person name="Ng W.-L."/>
            <person name="Kazmierczak K.M."/>
            <person name="Andrzejewski T.M."/>
            <person name="Davidsen T.M."/>
            <person name="Wayne K.J."/>
            <person name="Tettelin H."/>
            <person name="Glass J.I."/>
            <person name="Rusch D."/>
            <person name="Podicherti R."/>
            <person name="Tsui H.-C.T."/>
            <person name="Winkler M.E."/>
        </authorList>
    </citation>
    <scope>NUCLEOTIDE SEQUENCE</scope>
</reference>
<feature type="transmembrane region" description="Helical" evidence="1">
    <location>
        <begin position="94"/>
        <end position="117"/>
    </location>
</feature>
<gene>
    <name evidence="2" type="ORF">METZ01_LOCUS75426</name>
</gene>
<dbReference type="EMBL" id="UINC01005634">
    <property type="protein sequence ID" value="SVA22572.1"/>
    <property type="molecule type" value="Genomic_DNA"/>
</dbReference>
<evidence type="ECO:0008006" key="3">
    <source>
        <dbReference type="Google" id="ProtNLM"/>
    </source>
</evidence>
<keyword evidence="1" id="KW-0812">Transmembrane</keyword>
<dbReference type="AlphaFoldDB" id="A0A381U2W0"/>
<dbReference type="InterPro" id="IPR009305">
    <property type="entry name" value="Mpo1-like"/>
</dbReference>
<dbReference type="Pfam" id="PF06127">
    <property type="entry name" value="Mpo1-like"/>
    <property type="match status" value="1"/>
</dbReference>
<protein>
    <recommendedName>
        <fullName evidence="3">DUF962 domain-containing protein</fullName>
    </recommendedName>
</protein>
<name>A0A381U2W0_9ZZZZ</name>
<accession>A0A381U2W0</accession>
<organism evidence="2">
    <name type="scientific">marine metagenome</name>
    <dbReference type="NCBI Taxonomy" id="408172"/>
    <lineage>
        <taxon>unclassified sequences</taxon>
        <taxon>metagenomes</taxon>
        <taxon>ecological metagenomes</taxon>
    </lineage>
</organism>
<dbReference type="GO" id="GO:0016020">
    <property type="term" value="C:membrane"/>
    <property type="evidence" value="ECO:0007669"/>
    <property type="project" value="GOC"/>
</dbReference>